<dbReference type="SUPFAM" id="SSF48264">
    <property type="entry name" value="Cytochrome P450"/>
    <property type="match status" value="1"/>
</dbReference>
<dbReference type="Proteomes" id="UP001144036">
    <property type="component" value="Unassembled WGS sequence"/>
</dbReference>
<comment type="similarity">
    <text evidence="1 2">Belongs to the cytochrome P450 family.</text>
</comment>
<dbReference type="InterPro" id="IPR017972">
    <property type="entry name" value="Cyt_P450_CS"/>
</dbReference>
<dbReference type="Gene3D" id="1.10.630.10">
    <property type="entry name" value="Cytochrome P450"/>
    <property type="match status" value="2"/>
</dbReference>
<dbReference type="PANTHER" id="PTHR46696">
    <property type="entry name" value="P450, PUTATIVE (EUROFUNG)-RELATED"/>
    <property type="match status" value="1"/>
</dbReference>
<keyword evidence="4" id="KW-1185">Reference proteome</keyword>
<keyword evidence="2" id="KW-0408">Iron</keyword>
<keyword evidence="2" id="KW-0479">Metal-binding</keyword>
<evidence type="ECO:0000313" key="3">
    <source>
        <dbReference type="EMBL" id="MDA0633310.1"/>
    </source>
</evidence>
<gene>
    <name evidence="3" type="ORF">OUY22_07745</name>
</gene>
<dbReference type="PROSITE" id="PS00086">
    <property type="entry name" value="CYTOCHROME_P450"/>
    <property type="match status" value="1"/>
</dbReference>
<dbReference type="InterPro" id="IPR002397">
    <property type="entry name" value="Cyt_P450_B"/>
</dbReference>
<dbReference type="RefSeq" id="WP_270154112.1">
    <property type="nucleotide sequence ID" value="NZ_JAPNNL010000019.1"/>
</dbReference>
<dbReference type="PANTHER" id="PTHR46696:SF1">
    <property type="entry name" value="CYTOCHROME P450 YJIB-RELATED"/>
    <property type="match status" value="1"/>
</dbReference>
<reference evidence="3" key="1">
    <citation type="submission" date="2022-11" db="EMBL/GenBank/DDBJ databases">
        <title>Nonomuraea corallina sp. nov., a new species of the genus Nonomuraea isolated from sea side sediment in Thai sea.</title>
        <authorList>
            <person name="Ngamcharungchit C."/>
            <person name="Matsumoto A."/>
            <person name="Suriyachadkun C."/>
            <person name="Panbangred W."/>
            <person name="Inahashi Y."/>
            <person name="Intra B."/>
        </authorList>
    </citation>
    <scope>NUCLEOTIDE SEQUENCE</scope>
    <source>
        <strain evidence="3">MCN248</strain>
    </source>
</reference>
<keyword evidence="2" id="KW-0503">Monooxygenase</keyword>
<accession>A0ABT4S812</accession>
<keyword evidence="2" id="KW-0349">Heme</keyword>
<sequence length="252" mass="27708">MDPPEHTRLRRLLTSQFTVRRMKALESRVTEIAVEHIEAMKAAGDEADLVPAFALPLPSLVICELLGVDYADRAEFQEHTSVALVLLGAGHETTANQLSLSMFALLENPTQLAALREDPALIDNAVEELLRYLSIIQLGVSRVTTEAVTLGGVDLPPGATVVVATPEVNRDAQHWPEPDQLDVRRPRTSHLAFGHGVHQCLGQQLARVEMQIGLRELITRLPGLRLAVPAEKIPVRNEMLIFGVHSLPVTWS</sequence>
<keyword evidence="2" id="KW-0560">Oxidoreductase</keyword>
<name>A0ABT4S812_9ACTN</name>
<protein>
    <submittedName>
        <fullName evidence="3">Cytochrome P450</fullName>
    </submittedName>
</protein>
<organism evidence="3 4">
    <name type="scientific">Nonomuraea corallina</name>
    <dbReference type="NCBI Taxonomy" id="2989783"/>
    <lineage>
        <taxon>Bacteria</taxon>
        <taxon>Bacillati</taxon>
        <taxon>Actinomycetota</taxon>
        <taxon>Actinomycetes</taxon>
        <taxon>Streptosporangiales</taxon>
        <taxon>Streptosporangiaceae</taxon>
        <taxon>Nonomuraea</taxon>
    </lineage>
</organism>
<dbReference type="EMBL" id="JAPNNL010000019">
    <property type="protein sequence ID" value="MDA0633310.1"/>
    <property type="molecule type" value="Genomic_DNA"/>
</dbReference>
<dbReference type="PRINTS" id="PR00359">
    <property type="entry name" value="BP450"/>
</dbReference>
<evidence type="ECO:0000256" key="1">
    <source>
        <dbReference type="ARBA" id="ARBA00010617"/>
    </source>
</evidence>
<dbReference type="Pfam" id="PF00067">
    <property type="entry name" value="p450"/>
    <property type="match status" value="1"/>
</dbReference>
<proteinExistence type="inferred from homology"/>
<evidence type="ECO:0000256" key="2">
    <source>
        <dbReference type="RuleBase" id="RU000461"/>
    </source>
</evidence>
<evidence type="ECO:0000313" key="4">
    <source>
        <dbReference type="Proteomes" id="UP001144036"/>
    </source>
</evidence>
<comment type="caution">
    <text evidence="3">The sequence shown here is derived from an EMBL/GenBank/DDBJ whole genome shotgun (WGS) entry which is preliminary data.</text>
</comment>
<dbReference type="InterPro" id="IPR036396">
    <property type="entry name" value="Cyt_P450_sf"/>
</dbReference>
<dbReference type="InterPro" id="IPR001128">
    <property type="entry name" value="Cyt_P450"/>
</dbReference>
<dbReference type="PRINTS" id="PR00385">
    <property type="entry name" value="P450"/>
</dbReference>